<evidence type="ECO:0000259" key="1">
    <source>
        <dbReference type="Pfam" id="PF00485"/>
    </source>
</evidence>
<keyword evidence="2" id="KW-0808">Transferase</keyword>
<dbReference type="Gene3D" id="3.40.50.300">
    <property type="entry name" value="P-loop containing nucleotide triphosphate hydrolases"/>
    <property type="match status" value="3"/>
</dbReference>
<protein>
    <submittedName>
        <fullName evidence="2">Nucleoside/nucleotide kinase family protein</fullName>
    </submittedName>
</protein>
<dbReference type="SUPFAM" id="SSF52540">
    <property type="entry name" value="P-loop containing nucleoside triphosphate hydrolases"/>
    <property type="match status" value="1"/>
</dbReference>
<sequence>MTADHLSACESMVGQGRAVLGIAGQPGAGKSTIAQRLVADLAAAHGAGFAAYVPMDGFHLGDRALMALGLLDRKGAPETFDDEGYAAALARLRTASGPVYVPSFDRVLEQPIAADLIVPAAARLIITEGNYLLHWPAVRAQLNQVWFVRLDPDVRRSRLIARHVEFGKSPAEAEEWVRRVDEPNADLVVASAHLADRFVDGVTGAFVT</sequence>
<dbReference type="Proteomes" id="UP001596356">
    <property type="component" value="Unassembled WGS sequence"/>
</dbReference>
<organism evidence="2 3">
    <name type="scientific">Branchiibius cervicis</name>
    <dbReference type="NCBI Taxonomy" id="908252"/>
    <lineage>
        <taxon>Bacteria</taxon>
        <taxon>Bacillati</taxon>
        <taxon>Actinomycetota</taxon>
        <taxon>Actinomycetes</taxon>
        <taxon>Micrococcales</taxon>
        <taxon>Dermacoccaceae</taxon>
        <taxon>Branchiibius</taxon>
    </lineage>
</organism>
<dbReference type="InterPro" id="IPR027417">
    <property type="entry name" value="P-loop_NTPase"/>
</dbReference>
<dbReference type="EMBL" id="JBHSWJ010000002">
    <property type="protein sequence ID" value="MFC6712567.1"/>
    <property type="molecule type" value="Genomic_DNA"/>
</dbReference>
<proteinExistence type="predicted"/>
<name>A0ABW2ANK9_9MICO</name>
<gene>
    <name evidence="2" type="ORF">ACFQBT_01345</name>
</gene>
<keyword evidence="2" id="KW-0418">Kinase</keyword>
<dbReference type="GO" id="GO:0016301">
    <property type="term" value="F:kinase activity"/>
    <property type="evidence" value="ECO:0007669"/>
    <property type="project" value="UniProtKB-KW"/>
</dbReference>
<keyword evidence="3" id="KW-1185">Reference proteome</keyword>
<dbReference type="InterPro" id="IPR006083">
    <property type="entry name" value="PRK/URK"/>
</dbReference>
<dbReference type="RefSeq" id="WP_377820040.1">
    <property type="nucleotide sequence ID" value="NZ_JBHSWJ010000002.1"/>
</dbReference>
<dbReference type="Pfam" id="PF00485">
    <property type="entry name" value="PRK"/>
    <property type="match status" value="1"/>
</dbReference>
<evidence type="ECO:0000313" key="3">
    <source>
        <dbReference type="Proteomes" id="UP001596356"/>
    </source>
</evidence>
<dbReference type="NCBIfam" id="NF006743">
    <property type="entry name" value="PRK09270.1-2"/>
    <property type="match status" value="1"/>
</dbReference>
<evidence type="ECO:0000313" key="2">
    <source>
        <dbReference type="EMBL" id="MFC6712567.1"/>
    </source>
</evidence>
<comment type="caution">
    <text evidence="2">The sequence shown here is derived from an EMBL/GenBank/DDBJ whole genome shotgun (WGS) entry which is preliminary data.</text>
</comment>
<dbReference type="PANTHER" id="PTHR10285">
    <property type="entry name" value="URIDINE KINASE"/>
    <property type="match status" value="1"/>
</dbReference>
<reference evidence="3" key="1">
    <citation type="journal article" date="2019" name="Int. J. Syst. Evol. Microbiol.">
        <title>The Global Catalogue of Microorganisms (GCM) 10K type strain sequencing project: providing services to taxonomists for standard genome sequencing and annotation.</title>
        <authorList>
            <consortium name="The Broad Institute Genomics Platform"/>
            <consortium name="The Broad Institute Genome Sequencing Center for Infectious Disease"/>
            <person name="Wu L."/>
            <person name="Ma J."/>
        </authorList>
    </citation>
    <scope>NUCLEOTIDE SEQUENCE [LARGE SCALE GENOMIC DNA]</scope>
    <source>
        <strain evidence="3">NBRC 106593</strain>
    </source>
</reference>
<feature type="domain" description="Phosphoribulokinase/uridine kinase" evidence="1">
    <location>
        <begin position="19"/>
        <end position="164"/>
    </location>
</feature>
<accession>A0ABW2ANK9</accession>